<dbReference type="Proteomes" id="UP000557566">
    <property type="component" value="Unassembled WGS sequence"/>
</dbReference>
<keyword evidence="3" id="KW-1185">Reference proteome</keyword>
<dbReference type="OrthoDB" id="4915202at2759"/>
<evidence type="ECO:0000313" key="3">
    <source>
        <dbReference type="Proteomes" id="UP000557566"/>
    </source>
</evidence>
<evidence type="ECO:0000256" key="1">
    <source>
        <dbReference type="SAM" id="MobiDB-lite"/>
    </source>
</evidence>
<comment type="caution">
    <text evidence="2">The sequence shown here is derived from an EMBL/GenBank/DDBJ whole genome shotgun (WGS) entry which is preliminary data.</text>
</comment>
<name>A0A8H4PW34_9HYPO</name>
<reference evidence="2 3" key="1">
    <citation type="journal article" date="2020" name="Genome Biol. Evol.">
        <title>A new high-quality draft genome assembly of the Chinese cordyceps Ophiocordyceps sinensis.</title>
        <authorList>
            <person name="Shu R."/>
            <person name="Zhang J."/>
            <person name="Meng Q."/>
            <person name="Zhang H."/>
            <person name="Zhou G."/>
            <person name="Li M."/>
            <person name="Wu P."/>
            <person name="Zhao Y."/>
            <person name="Chen C."/>
            <person name="Qin Q."/>
        </authorList>
    </citation>
    <scope>NUCLEOTIDE SEQUENCE [LARGE SCALE GENOMIC DNA]</scope>
    <source>
        <strain evidence="2 3">IOZ07</strain>
    </source>
</reference>
<proteinExistence type="predicted"/>
<dbReference type="AlphaFoldDB" id="A0A8H4PW34"/>
<accession>A0A8H4PW34</accession>
<organism evidence="2 3">
    <name type="scientific">Ophiocordyceps sinensis</name>
    <dbReference type="NCBI Taxonomy" id="72228"/>
    <lineage>
        <taxon>Eukaryota</taxon>
        <taxon>Fungi</taxon>
        <taxon>Dikarya</taxon>
        <taxon>Ascomycota</taxon>
        <taxon>Pezizomycotina</taxon>
        <taxon>Sordariomycetes</taxon>
        <taxon>Hypocreomycetidae</taxon>
        <taxon>Hypocreales</taxon>
        <taxon>Ophiocordycipitaceae</taxon>
        <taxon>Ophiocordyceps</taxon>
    </lineage>
</organism>
<dbReference type="EMBL" id="JAAVMX010000003">
    <property type="protein sequence ID" value="KAF4511542.1"/>
    <property type="molecule type" value="Genomic_DNA"/>
</dbReference>
<feature type="compositionally biased region" description="Polar residues" evidence="1">
    <location>
        <begin position="18"/>
        <end position="32"/>
    </location>
</feature>
<gene>
    <name evidence="2" type="ORF">G6O67_003326</name>
</gene>
<protein>
    <submittedName>
        <fullName evidence="2">Uncharacterized protein</fullName>
    </submittedName>
</protein>
<evidence type="ECO:0000313" key="2">
    <source>
        <dbReference type="EMBL" id="KAF4511542.1"/>
    </source>
</evidence>
<sequence length="495" mass="54921">MDGAPSPSAIVRSALAEPSNSNASRGSDSGSNARGGDSGGKNDGINDDVTDGNSRAVPDDWPMAHDGSEWDGTRLLDLTRRGEGPFRTAWDVDAFVAEVEQILKAKVVDIPAVSRGANHYGLHVQLDNRPDVVARLSRHDVNTPGVHGSELEGTQRQLSRFELATYDALQTLAASSLPHAQVFGGRPLHHRDPVAWPSPGVTPPSPPCLMEALMSRPAVCRTIIGRGLFLFEKASGQGYDYVRWRALSPAQKNFLLAQSAQAAATLFEYWLPAEYAWTWLPVRLAELQQRQASRDVAPTRDFCEYMMHARIDFALARFAPRALDLFSRVATVRGILHWLVPRVLPHAGNGLSEAALYRLVLDHGDFGMHNMTIATDKQGWPWITSVYDWEGASIVPAVLSEPKMVVTADLVLDDEGEPTVSRWGDGDSLPRMDEYLGWSREYYRELFRQSPEYRRVIEASKDARIIWFAMRGLETAEPGALFSRLYEWAKQQTTG</sequence>
<feature type="region of interest" description="Disordered" evidence="1">
    <location>
        <begin position="1"/>
        <end position="70"/>
    </location>
</feature>